<dbReference type="AlphaFoldDB" id="A0A0B7MEI9"/>
<evidence type="ECO:0000313" key="3">
    <source>
        <dbReference type="EMBL" id="CEO88480.1"/>
    </source>
</evidence>
<evidence type="ECO:0000256" key="1">
    <source>
        <dbReference type="ARBA" id="ARBA00006607"/>
    </source>
</evidence>
<evidence type="ECO:0000256" key="2">
    <source>
        <dbReference type="ARBA" id="ARBA00023186"/>
    </source>
</evidence>
<keyword evidence="4" id="KW-1185">Reference proteome</keyword>
<dbReference type="InterPro" id="IPR001844">
    <property type="entry name" value="Cpn60/GroEL"/>
</dbReference>
<name>A0A0B7MEI9_9FIRM</name>
<dbReference type="GO" id="GO:0042026">
    <property type="term" value="P:protein refolding"/>
    <property type="evidence" value="ECO:0007669"/>
    <property type="project" value="InterPro"/>
</dbReference>
<sequence length="86" mass="9139">MPGCDQSSCRGRDVAGGVLRLVRCIPALENLELSGDEATGARIVKRALEEPLRMIADNAGFEGSVVVEKVKAMEGNNGFNALTSNY</sequence>
<dbReference type="GO" id="GO:0140662">
    <property type="term" value="F:ATP-dependent protein folding chaperone"/>
    <property type="evidence" value="ECO:0007669"/>
    <property type="project" value="InterPro"/>
</dbReference>
<accession>A0A0B7MEI9</accession>
<proteinExistence type="inferred from homology"/>
<dbReference type="PANTHER" id="PTHR45633">
    <property type="entry name" value="60 KDA HEAT SHOCK PROTEIN, MITOCHONDRIAL"/>
    <property type="match status" value="1"/>
</dbReference>
<evidence type="ECO:0000313" key="4">
    <source>
        <dbReference type="Proteomes" id="UP000046155"/>
    </source>
</evidence>
<organism evidence="3 4">
    <name type="scientific">Syntrophaceticus schinkii</name>
    <dbReference type="NCBI Taxonomy" id="499207"/>
    <lineage>
        <taxon>Bacteria</taxon>
        <taxon>Bacillati</taxon>
        <taxon>Bacillota</taxon>
        <taxon>Clostridia</taxon>
        <taxon>Thermoanaerobacterales</taxon>
        <taxon>Thermoanaerobacterales Family III. Incertae Sedis</taxon>
        <taxon>Syntrophaceticus</taxon>
    </lineage>
</organism>
<dbReference type="InterPro" id="IPR027413">
    <property type="entry name" value="GROEL-like_equatorial_sf"/>
</dbReference>
<gene>
    <name evidence="3" type="ORF">SSCH_1930004</name>
</gene>
<dbReference type="EMBL" id="CDRZ01000105">
    <property type="protein sequence ID" value="CEO88480.1"/>
    <property type="molecule type" value="Genomic_DNA"/>
</dbReference>
<dbReference type="Proteomes" id="UP000046155">
    <property type="component" value="Unassembled WGS sequence"/>
</dbReference>
<dbReference type="Gene3D" id="1.10.560.10">
    <property type="entry name" value="GroEL-like equatorial domain"/>
    <property type="match status" value="1"/>
</dbReference>
<protein>
    <recommendedName>
        <fullName evidence="5">60 kDa chaperonin</fullName>
    </recommendedName>
</protein>
<evidence type="ECO:0008006" key="5">
    <source>
        <dbReference type="Google" id="ProtNLM"/>
    </source>
</evidence>
<dbReference type="SUPFAM" id="SSF48592">
    <property type="entry name" value="GroEL equatorial domain-like"/>
    <property type="match status" value="1"/>
</dbReference>
<reference evidence="4" key="1">
    <citation type="submission" date="2015-01" db="EMBL/GenBank/DDBJ databases">
        <authorList>
            <person name="Manzoor Shahid"/>
            <person name="Zubair Saima"/>
        </authorList>
    </citation>
    <scope>NUCLEOTIDE SEQUENCE [LARGE SCALE GENOMIC DNA]</scope>
    <source>
        <strain evidence="4">Sp3</strain>
    </source>
</reference>
<keyword evidence="2" id="KW-0143">Chaperone</keyword>
<comment type="similarity">
    <text evidence="1">Belongs to the chaperonin (HSP60) family.</text>
</comment>